<dbReference type="InterPro" id="IPR008266">
    <property type="entry name" value="Tyr_kinase_AS"/>
</dbReference>
<dbReference type="AlphaFoldDB" id="A0A4S4MSM7"/>
<evidence type="ECO:0000313" key="3">
    <source>
        <dbReference type="EMBL" id="THH29182.1"/>
    </source>
</evidence>
<dbReference type="Pfam" id="PF07714">
    <property type="entry name" value="PK_Tyr_Ser-Thr"/>
    <property type="match status" value="1"/>
</dbReference>
<organism evidence="3 4">
    <name type="scientific">Antrodiella citrinella</name>
    <dbReference type="NCBI Taxonomy" id="2447956"/>
    <lineage>
        <taxon>Eukaryota</taxon>
        <taxon>Fungi</taxon>
        <taxon>Dikarya</taxon>
        <taxon>Basidiomycota</taxon>
        <taxon>Agaricomycotina</taxon>
        <taxon>Agaricomycetes</taxon>
        <taxon>Polyporales</taxon>
        <taxon>Steccherinaceae</taxon>
        <taxon>Antrodiella</taxon>
    </lineage>
</organism>
<dbReference type="InterPro" id="IPR051681">
    <property type="entry name" value="Ser/Thr_Kinases-Pseudokinases"/>
</dbReference>
<evidence type="ECO:0000259" key="2">
    <source>
        <dbReference type="PROSITE" id="PS50011"/>
    </source>
</evidence>
<dbReference type="Proteomes" id="UP000308730">
    <property type="component" value="Unassembled WGS sequence"/>
</dbReference>
<name>A0A4S4MSM7_9APHY</name>
<sequence length="356" mass="39258">MTQVAISTPPDLVRSPSPGSRSAHAKQIGTYVQFAVDSNNQSGILSLDGEDASIASDALLTLLEKTSRLEKDQLRKLAVQILAVHDRLPASLLLKGVQRIGTDAAFSGQYSDVFRGKYGEKDVALRRLRAYLMFSGTSKAHLKQEFYSEALVYKTLSHPHILPLLGISEDVFEYTPCTVLPWMENGHIVRHIQTLKERGDLSGNAYSIRVGEWLRQVASGLAYLHSEGFVHGDLRGTNILIDSEENAQLTDFGMSRITETVQETYASMPDGTVRWQAPEVVDPDLFDLSTKGPTYASDVYSFGCICIEVLCLIIVCVSRAHTPTALHTETALWEHERLPGGYTHREGRAASQALTP</sequence>
<evidence type="ECO:0000313" key="4">
    <source>
        <dbReference type="Proteomes" id="UP000308730"/>
    </source>
</evidence>
<dbReference type="EMBL" id="SGPM01000136">
    <property type="protein sequence ID" value="THH29182.1"/>
    <property type="molecule type" value="Genomic_DNA"/>
</dbReference>
<dbReference type="GO" id="GO:0004674">
    <property type="term" value="F:protein serine/threonine kinase activity"/>
    <property type="evidence" value="ECO:0007669"/>
    <property type="project" value="TreeGrafter"/>
</dbReference>
<dbReference type="InterPro" id="IPR011009">
    <property type="entry name" value="Kinase-like_dom_sf"/>
</dbReference>
<dbReference type="Gene3D" id="1.10.510.10">
    <property type="entry name" value="Transferase(Phosphotransferase) domain 1"/>
    <property type="match status" value="1"/>
</dbReference>
<dbReference type="GO" id="GO:0005524">
    <property type="term" value="F:ATP binding"/>
    <property type="evidence" value="ECO:0007669"/>
    <property type="project" value="InterPro"/>
</dbReference>
<comment type="caution">
    <text evidence="3">The sequence shown here is derived from an EMBL/GenBank/DDBJ whole genome shotgun (WGS) entry which is preliminary data.</text>
</comment>
<keyword evidence="4" id="KW-1185">Reference proteome</keyword>
<dbReference type="PANTHER" id="PTHR44329:SF214">
    <property type="entry name" value="PROTEIN KINASE DOMAIN-CONTAINING PROTEIN"/>
    <property type="match status" value="1"/>
</dbReference>
<gene>
    <name evidence="3" type="ORF">EUX98_g5006</name>
</gene>
<accession>A0A4S4MSM7</accession>
<dbReference type="PROSITE" id="PS00109">
    <property type="entry name" value="PROTEIN_KINASE_TYR"/>
    <property type="match status" value="1"/>
</dbReference>
<feature type="domain" description="Protein kinase" evidence="2">
    <location>
        <begin position="99"/>
        <end position="356"/>
    </location>
</feature>
<evidence type="ECO:0000256" key="1">
    <source>
        <dbReference type="SAM" id="MobiDB-lite"/>
    </source>
</evidence>
<dbReference type="PANTHER" id="PTHR44329">
    <property type="entry name" value="SERINE/THREONINE-PROTEIN KINASE TNNI3K-RELATED"/>
    <property type="match status" value="1"/>
</dbReference>
<protein>
    <recommendedName>
        <fullName evidence="2">Protein kinase domain-containing protein</fullName>
    </recommendedName>
</protein>
<dbReference type="InterPro" id="IPR000719">
    <property type="entry name" value="Prot_kinase_dom"/>
</dbReference>
<reference evidence="3 4" key="1">
    <citation type="submission" date="2019-02" db="EMBL/GenBank/DDBJ databases">
        <title>Genome sequencing of the rare red list fungi Antrodiella citrinella (Flaviporus citrinellus).</title>
        <authorList>
            <person name="Buettner E."/>
            <person name="Kellner H."/>
        </authorList>
    </citation>
    <scope>NUCLEOTIDE SEQUENCE [LARGE SCALE GENOMIC DNA]</scope>
    <source>
        <strain evidence="3 4">DSM 108506</strain>
    </source>
</reference>
<dbReference type="PROSITE" id="PS50011">
    <property type="entry name" value="PROTEIN_KINASE_DOM"/>
    <property type="match status" value="1"/>
</dbReference>
<dbReference type="InterPro" id="IPR001245">
    <property type="entry name" value="Ser-Thr/Tyr_kinase_cat_dom"/>
</dbReference>
<dbReference type="OrthoDB" id="10261027at2759"/>
<proteinExistence type="predicted"/>
<feature type="region of interest" description="Disordered" evidence="1">
    <location>
        <begin position="1"/>
        <end position="23"/>
    </location>
</feature>
<dbReference type="SUPFAM" id="SSF56112">
    <property type="entry name" value="Protein kinase-like (PK-like)"/>
    <property type="match status" value="1"/>
</dbReference>